<evidence type="ECO:0000313" key="3">
    <source>
        <dbReference type="Proteomes" id="UP000824200"/>
    </source>
</evidence>
<dbReference type="InterPro" id="IPR011152">
    <property type="entry name" value="Pesterase_MJ0912"/>
</dbReference>
<gene>
    <name evidence="2" type="ORF">IAC95_03375</name>
</gene>
<dbReference type="AlphaFoldDB" id="A0A9D1E3P1"/>
<dbReference type="Pfam" id="PF00149">
    <property type="entry name" value="Metallophos"/>
    <property type="match status" value="1"/>
</dbReference>
<dbReference type="SUPFAM" id="SSF56300">
    <property type="entry name" value="Metallo-dependent phosphatases"/>
    <property type="match status" value="1"/>
</dbReference>
<dbReference type="InterPro" id="IPR029052">
    <property type="entry name" value="Metallo-depent_PP-like"/>
</dbReference>
<evidence type="ECO:0000259" key="1">
    <source>
        <dbReference type="Pfam" id="PF00149"/>
    </source>
</evidence>
<dbReference type="PANTHER" id="PTHR42850">
    <property type="entry name" value="METALLOPHOSPHOESTERASE"/>
    <property type="match status" value="1"/>
</dbReference>
<dbReference type="EMBL" id="DVHL01000028">
    <property type="protein sequence ID" value="HIR65908.1"/>
    <property type="molecule type" value="Genomic_DNA"/>
</dbReference>
<feature type="domain" description="Calcineurin-like phosphoesterase" evidence="1">
    <location>
        <begin position="3"/>
        <end position="165"/>
    </location>
</feature>
<dbReference type="GO" id="GO:0005737">
    <property type="term" value="C:cytoplasm"/>
    <property type="evidence" value="ECO:0007669"/>
    <property type="project" value="TreeGrafter"/>
</dbReference>
<reference evidence="2" key="2">
    <citation type="journal article" date="2021" name="PeerJ">
        <title>Extensive microbial diversity within the chicken gut microbiome revealed by metagenomics and culture.</title>
        <authorList>
            <person name="Gilroy R."/>
            <person name="Ravi A."/>
            <person name="Getino M."/>
            <person name="Pursley I."/>
            <person name="Horton D.L."/>
            <person name="Alikhan N.F."/>
            <person name="Baker D."/>
            <person name="Gharbi K."/>
            <person name="Hall N."/>
            <person name="Watson M."/>
            <person name="Adriaenssens E.M."/>
            <person name="Foster-Nyarko E."/>
            <person name="Jarju S."/>
            <person name="Secka A."/>
            <person name="Antonio M."/>
            <person name="Oren A."/>
            <person name="Chaudhuri R.R."/>
            <person name="La Ragione R."/>
            <person name="Hildebrand F."/>
            <person name="Pallen M.J."/>
        </authorList>
    </citation>
    <scope>NUCLEOTIDE SEQUENCE</scope>
    <source>
        <strain evidence="2">CHK121-14286</strain>
    </source>
</reference>
<protein>
    <submittedName>
        <fullName evidence="2">Metallophosphoesterase family protein</fullName>
    </submittedName>
</protein>
<dbReference type="InterPro" id="IPR004843">
    <property type="entry name" value="Calcineurin-like_PHP"/>
</dbReference>
<dbReference type="Gene3D" id="3.60.21.10">
    <property type="match status" value="1"/>
</dbReference>
<reference evidence="2" key="1">
    <citation type="submission" date="2020-10" db="EMBL/GenBank/DDBJ databases">
        <authorList>
            <person name="Gilroy R."/>
        </authorList>
    </citation>
    <scope>NUCLEOTIDE SEQUENCE</scope>
    <source>
        <strain evidence="2">CHK121-14286</strain>
    </source>
</reference>
<dbReference type="GO" id="GO:0016791">
    <property type="term" value="F:phosphatase activity"/>
    <property type="evidence" value="ECO:0007669"/>
    <property type="project" value="TreeGrafter"/>
</dbReference>
<dbReference type="InterPro" id="IPR050126">
    <property type="entry name" value="Ap4A_hydrolase"/>
</dbReference>
<comment type="caution">
    <text evidence="2">The sequence shown here is derived from an EMBL/GenBank/DDBJ whole genome shotgun (WGS) entry which is preliminary data.</text>
</comment>
<name>A0A9D1E3P1_9BACT</name>
<accession>A0A9D1E3P1</accession>
<evidence type="ECO:0000313" key="2">
    <source>
        <dbReference type="EMBL" id="HIR65908.1"/>
    </source>
</evidence>
<proteinExistence type="predicted"/>
<organism evidence="2 3">
    <name type="scientific">Candidatus Fimimonas gallinarum</name>
    <dbReference type="NCBI Taxonomy" id="2840821"/>
    <lineage>
        <taxon>Bacteria</taxon>
        <taxon>Pseudomonadati</taxon>
        <taxon>Myxococcota</taxon>
        <taxon>Myxococcia</taxon>
        <taxon>Myxococcales</taxon>
        <taxon>Cystobacterineae</taxon>
        <taxon>Myxococcaceae</taxon>
        <taxon>Myxococcaceae incertae sedis</taxon>
        <taxon>Candidatus Fimimonas</taxon>
    </lineage>
</organism>
<dbReference type="Proteomes" id="UP000824200">
    <property type="component" value="Unassembled WGS sequence"/>
</dbReference>
<dbReference type="PANTHER" id="PTHR42850:SF2">
    <property type="entry name" value="BLL5683 PROTEIN"/>
    <property type="match status" value="1"/>
</dbReference>
<dbReference type="PIRSF" id="PIRSF000883">
    <property type="entry name" value="Pesterase_MJ0912"/>
    <property type="match status" value="1"/>
</dbReference>
<sequence>MKKIGVISDVHGNLPALKRALEYLKSTNCDEIIHTGDIVDIGAQSLECLQMLSENNVVCLMGNHDWDFVTGNARHKQFSHVSTAHKQFVFASLKGMKAVVEKFPLSVERICGGKKVIFEHYCRYPQPINGYFFRPIANNPSAEIFDEMYSDYNCDAVFFGHKHEPCDLTGKRLYVDVGSVGCHPQPVACGIVITYDDNSFSYSRFALPYDLKSVEDSMTKGNLPSGRYLFDFYFLHRKDLPFCEEEE</sequence>